<feature type="compositionally biased region" description="Polar residues" evidence="2">
    <location>
        <begin position="401"/>
        <end position="411"/>
    </location>
</feature>
<dbReference type="Proteomes" id="UP001589647">
    <property type="component" value="Unassembled WGS sequence"/>
</dbReference>
<accession>A0ABV5IH45</accession>
<dbReference type="InterPro" id="IPR032812">
    <property type="entry name" value="SbsA_Ig"/>
</dbReference>
<protein>
    <submittedName>
        <fullName evidence="5">Ig-like domain-containing protein</fullName>
    </submittedName>
</protein>
<organism evidence="5 6">
    <name type="scientific">Nonomuraea spiralis</name>
    <dbReference type="NCBI Taxonomy" id="46182"/>
    <lineage>
        <taxon>Bacteria</taxon>
        <taxon>Bacillati</taxon>
        <taxon>Actinomycetota</taxon>
        <taxon>Actinomycetes</taxon>
        <taxon>Streptosporangiales</taxon>
        <taxon>Streptosporangiaceae</taxon>
        <taxon>Nonomuraea</taxon>
    </lineage>
</organism>
<sequence length="738" mass="80378">MTMTESTVATFTPSAPLSTGATYTVTAGGGADAAGNVQAPHVWSFSTIAAPAAEPVNPNPYFESTIEPWEPWVNSPTVTRSTGRAHQGVASAKFVPESDFWGFAAELFEVPASGDYQLSGWFQPATTDPMEYGFDFGVEWYDADFEQVGADNFVGDPTVGQWQAVSGTVTAPDDAAWAVLYTGGAATMYFDEIMLVPGAGLSSAKAGAVVRKPRQHGPAKLLTTKGAKPKKSATRRTDGDAATATAATATTPFSYDHISMEQCLEAARQAGLDPGMGRGNLAQLVVRPYSACWSRYFNAIDYVYAAKVRKWLPKKAKKGLQWSSVRLQFQATWVMHTYLGDATGGGVENGGTSGVKPQQIKMWTKISNIKAYDPVGNVTDVDDDEFLRLEVKPTGDAGSRCTMTSGSNRETTVGGWKSDGDDEFVFTMQDTDGDKADKCTLRPTMIDVDDEWTYRPMDLWSQVVYDEQGQVIGKRTGGGDPSGNDPYEKPYTPHVRCDWFRTAGGDAEGESLTRTATASATSGVHVGACIFPLAKRIFVMSKSKDASFLQVIQHIEAALKLTGTSDNRYTVPPLRDNETQDPPVKGVFGTEKPKIIPGNWAAPKGTDPNQVEPGDPLTKDKSGNQPKNRNVFSRSFKVGTTSYTSYCQYYFPENYKEPLLSMLDPVYKRAECDEYPFASTKDGAGYAADRGMKNHYSLRAVGKSHNSTARGSHGKVLKSFYDRNRVLPDDKFWVWIVN</sequence>
<evidence type="ECO:0000313" key="5">
    <source>
        <dbReference type="EMBL" id="MFB9203861.1"/>
    </source>
</evidence>
<dbReference type="Gene3D" id="2.60.120.260">
    <property type="entry name" value="Galactose-binding domain-like"/>
    <property type="match status" value="1"/>
</dbReference>
<proteinExistence type="predicted"/>
<evidence type="ECO:0000259" key="4">
    <source>
        <dbReference type="Pfam" id="PF14040"/>
    </source>
</evidence>
<evidence type="ECO:0000259" key="3">
    <source>
        <dbReference type="Pfam" id="PF13205"/>
    </source>
</evidence>
<evidence type="ECO:0000313" key="6">
    <source>
        <dbReference type="Proteomes" id="UP001589647"/>
    </source>
</evidence>
<feature type="region of interest" description="Disordered" evidence="2">
    <location>
        <begin position="397"/>
        <end position="416"/>
    </location>
</feature>
<keyword evidence="6" id="KW-1185">Reference proteome</keyword>
<dbReference type="Pfam" id="PF14040">
    <property type="entry name" value="DNase_NucA_NucB"/>
    <property type="match status" value="1"/>
</dbReference>
<evidence type="ECO:0000256" key="2">
    <source>
        <dbReference type="SAM" id="MobiDB-lite"/>
    </source>
</evidence>
<dbReference type="InterPro" id="IPR029476">
    <property type="entry name" value="DNase_NucA_NucB"/>
</dbReference>
<evidence type="ECO:0000256" key="1">
    <source>
        <dbReference type="ARBA" id="ARBA00022729"/>
    </source>
</evidence>
<dbReference type="EMBL" id="JBHMEI010000015">
    <property type="protein sequence ID" value="MFB9203861.1"/>
    <property type="molecule type" value="Genomic_DNA"/>
</dbReference>
<keyword evidence="1" id="KW-0732">Signal</keyword>
<feature type="region of interest" description="Disordered" evidence="2">
    <location>
        <begin position="595"/>
        <end position="630"/>
    </location>
</feature>
<dbReference type="Pfam" id="PF13205">
    <property type="entry name" value="Big_5"/>
    <property type="match status" value="1"/>
</dbReference>
<feature type="domain" description="Deoxyribonuclease NucA/NucB" evidence="4">
    <location>
        <begin position="669"/>
        <end position="734"/>
    </location>
</feature>
<feature type="region of interest" description="Disordered" evidence="2">
    <location>
        <begin position="215"/>
        <end position="244"/>
    </location>
</feature>
<comment type="caution">
    <text evidence="5">The sequence shown here is derived from an EMBL/GenBank/DDBJ whole genome shotgun (WGS) entry which is preliminary data.</text>
</comment>
<feature type="domain" description="SbsA Ig-like" evidence="3">
    <location>
        <begin position="5"/>
        <end position="47"/>
    </location>
</feature>
<reference evidence="5 6" key="1">
    <citation type="submission" date="2024-09" db="EMBL/GenBank/DDBJ databases">
        <authorList>
            <person name="Sun Q."/>
            <person name="Mori K."/>
        </authorList>
    </citation>
    <scope>NUCLEOTIDE SEQUENCE [LARGE SCALE GENOMIC DNA]</scope>
    <source>
        <strain evidence="5 6">CCM 3426</strain>
    </source>
</reference>
<gene>
    <name evidence="5" type="ORF">ACFFV7_21900</name>
</gene>
<name>A0ABV5IH45_9ACTN</name>
<dbReference type="RefSeq" id="WP_189649106.1">
    <property type="nucleotide sequence ID" value="NZ_BMRC01000009.1"/>
</dbReference>